<dbReference type="InterPro" id="IPR038693">
    <property type="entry name" value="PaaB_sf"/>
</dbReference>
<dbReference type="Gene3D" id="3.10.20.520">
    <property type="entry name" value="Phenylacetic acid degradation B"/>
    <property type="match status" value="1"/>
</dbReference>
<accession>M0MDT3</accession>
<comment type="caution">
    <text evidence="1">The sequence shown here is derived from an EMBL/GenBank/DDBJ whole genome shotgun (WGS) entry which is preliminary data.</text>
</comment>
<dbReference type="RefSeq" id="WP_004054549.1">
    <property type="nucleotide sequence ID" value="NZ_AOMC01000125.1"/>
</dbReference>
<gene>
    <name evidence="1" type="ORF">C448_10522</name>
</gene>
<protein>
    <submittedName>
        <fullName evidence="1">Phenylacetic acid degradation protein B</fullName>
    </submittedName>
</protein>
<dbReference type="PATRIC" id="fig|931277.6.peg.2058"/>
<dbReference type="InterPro" id="IPR023976">
    <property type="entry name" value="CHP04031_Htur1727"/>
</dbReference>
<name>M0MDT3_HALMO</name>
<reference evidence="1 2" key="1">
    <citation type="journal article" date="2014" name="PLoS Genet.">
        <title>Phylogenetically driven sequencing of extremely halophilic archaea reveals strategies for static and dynamic osmo-response.</title>
        <authorList>
            <person name="Becker E.A."/>
            <person name="Seitzer P.M."/>
            <person name="Tritt A."/>
            <person name="Larsen D."/>
            <person name="Krusor M."/>
            <person name="Yao A.I."/>
            <person name="Wu D."/>
            <person name="Madern D."/>
            <person name="Eisen J.A."/>
            <person name="Darling A.E."/>
            <person name="Facciotti M.T."/>
        </authorList>
    </citation>
    <scope>NUCLEOTIDE SEQUENCE [LARGE SCALE GENOMIC DNA]</scope>
    <source>
        <strain evidence="1 2">DSM 1307</strain>
    </source>
</reference>
<evidence type="ECO:0000313" key="1">
    <source>
        <dbReference type="EMBL" id="EMA42545.1"/>
    </source>
</evidence>
<dbReference type="STRING" id="931277.C448_10522"/>
<sequence>MAEQSNWSRVGEQPRDAVDREWEVFVRSETTDPLQHVGSVSAPTIEAARTQATALFGRYATDLWLCPAADVRRYSRTTIDERAVSIDPAKERDERGHSA</sequence>
<dbReference type="NCBIfam" id="TIGR04031">
    <property type="entry name" value="Htur_1727_fam"/>
    <property type="match status" value="1"/>
</dbReference>
<dbReference type="OrthoDB" id="168567at2157"/>
<dbReference type="eggNOG" id="arCOG06266">
    <property type="taxonomic scope" value="Archaea"/>
</dbReference>
<keyword evidence="2" id="KW-1185">Reference proteome</keyword>
<dbReference type="Proteomes" id="UP000011568">
    <property type="component" value="Unassembled WGS sequence"/>
</dbReference>
<proteinExistence type="predicted"/>
<dbReference type="Pfam" id="PF06243">
    <property type="entry name" value="PaaB"/>
    <property type="match status" value="1"/>
</dbReference>
<dbReference type="InterPro" id="IPR009359">
    <property type="entry name" value="PaaB"/>
</dbReference>
<evidence type="ECO:0000313" key="2">
    <source>
        <dbReference type="Proteomes" id="UP000011568"/>
    </source>
</evidence>
<organism evidence="1 2">
    <name type="scientific">Halococcus morrhuae DSM 1307</name>
    <dbReference type="NCBI Taxonomy" id="931277"/>
    <lineage>
        <taxon>Archaea</taxon>
        <taxon>Methanobacteriati</taxon>
        <taxon>Methanobacteriota</taxon>
        <taxon>Stenosarchaea group</taxon>
        <taxon>Halobacteria</taxon>
        <taxon>Halobacteriales</taxon>
        <taxon>Halococcaceae</taxon>
        <taxon>Halococcus</taxon>
    </lineage>
</organism>
<dbReference type="AlphaFoldDB" id="M0MDT3"/>
<dbReference type="EMBL" id="AOMC01000125">
    <property type="protein sequence ID" value="EMA42545.1"/>
    <property type="molecule type" value="Genomic_DNA"/>
</dbReference>